<comment type="caution">
    <text evidence="1">The sequence shown here is derived from an EMBL/GenBank/DDBJ whole genome shotgun (WGS) entry which is preliminary data.</text>
</comment>
<name>A0ABC8IUI3_ERUVS</name>
<dbReference type="Proteomes" id="UP001642260">
    <property type="component" value="Unassembled WGS sequence"/>
</dbReference>
<proteinExistence type="predicted"/>
<accession>A0ABC8IUI3</accession>
<organism evidence="1 2">
    <name type="scientific">Eruca vesicaria subsp. sativa</name>
    <name type="common">Garden rocket</name>
    <name type="synonym">Eruca sativa</name>
    <dbReference type="NCBI Taxonomy" id="29727"/>
    <lineage>
        <taxon>Eukaryota</taxon>
        <taxon>Viridiplantae</taxon>
        <taxon>Streptophyta</taxon>
        <taxon>Embryophyta</taxon>
        <taxon>Tracheophyta</taxon>
        <taxon>Spermatophyta</taxon>
        <taxon>Magnoliopsida</taxon>
        <taxon>eudicotyledons</taxon>
        <taxon>Gunneridae</taxon>
        <taxon>Pentapetalae</taxon>
        <taxon>rosids</taxon>
        <taxon>malvids</taxon>
        <taxon>Brassicales</taxon>
        <taxon>Brassicaceae</taxon>
        <taxon>Brassiceae</taxon>
        <taxon>Eruca</taxon>
    </lineage>
</organism>
<sequence length="114" mass="12730">MNVSNSLKGHESWQATTRELYDKVCAKKGVSQEKAHIWDYINMRKGQVLEVSCMSIEELGLHMTQDILLEVDGSSEVNDELPLEEKPSGLAGLVGKHLLHEQRSSVFGTHTSHT</sequence>
<dbReference type="AlphaFoldDB" id="A0ABC8IUI3"/>
<evidence type="ECO:0000313" key="2">
    <source>
        <dbReference type="Proteomes" id="UP001642260"/>
    </source>
</evidence>
<evidence type="ECO:0000313" key="1">
    <source>
        <dbReference type="EMBL" id="CAH8301426.1"/>
    </source>
</evidence>
<keyword evidence="2" id="KW-1185">Reference proteome</keyword>
<gene>
    <name evidence="1" type="ORF">ERUC_LOCUS2978</name>
</gene>
<protein>
    <submittedName>
        <fullName evidence="1">Uncharacterized protein</fullName>
    </submittedName>
</protein>
<reference evidence="1 2" key="1">
    <citation type="submission" date="2022-03" db="EMBL/GenBank/DDBJ databases">
        <authorList>
            <person name="Macdonald S."/>
            <person name="Ahmed S."/>
            <person name="Newling K."/>
        </authorList>
    </citation>
    <scope>NUCLEOTIDE SEQUENCE [LARGE SCALE GENOMIC DNA]</scope>
</reference>
<dbReference type="Gene3D" id="3.10.20.90">
    <property type="entry name" value="Phosphatidylinositol 3-kinase Catalytic Subunit, Chain A, domain 1"/>
    <property type="match status" value="1"/>
</dbReference>
<dbReference type="EMBL" id="CAKOAT010055267">
    <property type="protein sequence ID" value="CAH8301426.1"/>
    <property type="molecule type" value="Genomic_DNA"/>
</dbReference>